<dbReference type="Proteomes" id="UP001200430">
    <property type="component" value="Unassembled WGS sequence"/>
</dbReference>
<keyword evidence="3" id="KW-1185">Reference proteome</keyword>
<sequence length="202" mass="21897">MDDFISKEDKNRIESGIRSKYVNVADNPKGLFRYPVGRDGLEGLNYDSELIESLPDAVADSYCGVGNPFSLGSIDEGDSVLDIGCGAGVDTIIAAMMTGSKGLSVGIDMVPEMLSKARSNLELTEMKNVSFQQASGESLPFEDDSFDVVISNGVVNLIPDKASAMVEVFRVLRPGGRLMIADQLMIGDSQKDLKERVESWFQ</sequence>
<dbReference type="InterPro" id="IPR029063">
    <property type="entry name" value="SAM-dependent_MTases_sf"/>
</dbReference>
<dbReference type="InterPro" id="IPR025714">
    <property type="entry name" value="Methyltranfer_dom"/>
</dbReference>
<dbReference type="SUPFAM" id="SSF53335">
    <property type="entry name" value="S-adenosyl-L-methionine-dependent methyltransferases"/>
    <property type="match status" value="1"/>
</dbReference>
<proteinExistence type="predicted"/>
<dbReference type="RefSeq" id="WP_236099050.1">
    <property type="nucleotide sequence ID" value="NZ_JAKGUD010000004.1"/>
</dbReference>
<name>A0ABS9EM70_9BACT</name>
<evidence type="ECO:0000313" key="2">
    <source>
        <dbReference type="EMBL" id="MCF4142297.1"/>
    </source>
</evidence>
<organism evidence="2 3">
    <name type="scientific">Dethiosulfovibrio marinus</name>
    <dbReference type="NCBI Taxonomy" id="133532"/>
    <lineage>
        <taxon>Bacteria</taxon>
        <taxon>Thermotogati</taxon>
        <taxon>Synergistota</taxon>
        <taxon>Synergistia</taxon>
        <taxon>Synergistales</taxon>
        <taxon>Dethiosulfovibrionaceae</taxon>
        <taxon>Dethiosulfovibrio</taxon>
    </lineage>
</organism>
<dbReference type="Pfam" id="PF13847">
    <property type="entry name" value="Methyltransf_31"/>
    <property type="match status" value="1"/>
</dbReference>
<accession>A0ABS9EM70</accession>
<dbReference type="PANTHER" id="PTHR42912">
    <property type="entry name" value="METHYLTRANSFERASE"/>
    <property type="match status" value="1"/>
</dbReference>
<dbReference type="CDD" id="cd02440">
    <property type="entry name" value="AdoMet_MTases"/>
    <property type="match status" value="1"/>
</dbReference>
<evidence type="ECO:0000259" key="1">
    <source>
        <dbReference type="Pfam" id="PF13847"/>
    </source>
</evidence>
<feature type="domain" description="Methyltransferase" evidence="1">
    <location>
        <begin position="75"/>
        <end position="200"/>
    </location>
</feature>
<dbReference type="GO" id="GO:0008168">
    <property type="term" value="F:methyltransferase activity"/>
    <property type="evidence" value="ECO:0007669"/>
    <property type="project" value="UniProtKB-KW"/>
</dbReference>
<dbReference type="GO" id="GO:0032259">
    <property type="term" value="P:methylation"/>
    <property type="evidence" value="ECO:0007669"/>
    <property type="project" value="UniProtKB-KW"/>
</dbReference>
<keyword evidence="2" id="KW-0808">Transferase</keyword>
<protein>
    <submittedName>
        <fullName evidence="2">Methyltransferase domain-containing protein</fullName>
    </submittedName>
</protein>
<dbReference type="PANTHER" id="PTHR42912:SF93">
    <property type="entry name" value="N6-ADENOSINE-METHYLTRANSFERASE TMT1A"/>
    <property type="match status" value="1"/>
</dbReference>
<gene>
    <name evidence="2" type="ORF">L2W38_05680</name>
</gene>
<evidence type="ECO:0000313" key="3">
    <source>
        <dbReference type="Proteomes" id="UP001200430"/>
    </source>
</evidence>
<dbReference type="Gene3D" id="3.40.50.150">
    <property type="entry name" value="Vaccinia Virus protein VP39"/>
    <property type="match status" value="1"/>
</dbReference>
<reference evidence="2 3" key="1">
    <citation type="submission" date="2022-01" db="EMBL/GenBank/DDBJ databases">
        <title>Dethiosulfovibrio faecalis sp. nov., a novel proteolytic, non-sulfur-reducing bacterium isolated from a marine aquaculture solid waste bioreactor.</title>
        <authorList>
            <person name="Grabowski S."/>
            <person name="Apolinario E."/>
            <person name="Schneider N."/>
            <person name="Marshall C.W."/>
            <person name="Sowers K.R."/>
        </authorList>
    </citation>
    <scope>NUCLEOTIDE SEQUENCE [LARGE SCALE GENOMIC DNA]</scope>
    <source>
        <strain evidence="2 3">DSM 12537</strain>
    </source>
</reference>
<comment type="caution">
    <text evidence="2">The sequence shown here is derived from an EMBL/GenBank/DDBJ whole genome shotgun (WGS) entry which is preliminary data.</text>
</comment>
<dbReference type="EMBL" id="JAKGUD010000004">
    <property type="protein sequence ID" value="MCF4142297.1"/>
    <property type="molecule type" value="Genomic_DNA"/>
</dbReference>
<dbReference type="InterPro" id="IPR050508">
    <property type="entry name" value="Methyltransf_Superfamily"/>
</dbReference>
<keyword evidence="2" id="KW-0489">Methyltransferase</keyword>